<name>A0A256FR36_9HYPH</name>
<dbReference type="EMBL" id="NNRK01000020">
    <property type="protein sequence ID" value="OYR17325.1"/>
    <property type="molecule type" value="Genomic_DNA"/>
</dbReference>
<dbReference type="AlphaFoldDB" id="A0A256FR36"/>
<dbReference type="Proteomes" id="UP000216345">
    <property type="component" value="Unassembled WGS sequence"/>
</dbReference>
<evidence type="ECO:0000313" key="2">
    <source>
        <dbReference type="Proteomes" id="UP000216345"/>
    </source>
</evidence>
<reference evidence="1 2" key="1">
    <citation type="submission" date="2017-07" db="EMBL/GenBank/DDBJ databases">
        <title>Phylogenetic study on the rhizospheric bacterium Ochrobactrum sp. A44.</title>
        <authorList>
            <person name="Krzyzanowska D.M."/>
            <person name="Ossowicki A."/>
            <person name="Rajewska M."/>
            <person name="Maciag T."/>
            <person name="Kaczynski Z."/>
            <person name="Czerwicka M."/>
            <person name="Jafra S."/>
        </authorList>
    </citation>
    <scope>NUCLEOTIDE SEQUENCE [LARGE SCALE GENOMIC DNA]</scope>
    <source>
        <strain evidence="1 2">PR17</strain>
    </source>
</reference>
<evidence type="ECO:0000313" key="1">
    <source>
        <dbReference type="EMBL" id="OYR17325.1"/>
    </source>
</evidence>
<protein>
    <submittedName>
        <fullName evidence="1">Uncharacterized protein</fullName>
    </submittedName>
</protein>
<gene>
    <name evidence="1" type="ORF">CEV32_3897</name>
</gene>
<comment type="caution">
    <text evidence="1">The sequence shown here is derived from an EMBL/GenBank/DDBJ whole genome shotgun (WGS) entry which is preliminary data.</text>
</comment>
<keyword evidence="2" id="KW-1185">Reference proteome</keyword>
<organism evidence="1 2">
    <name type="scientific">Brucella rhizosphaerae</name>
    <dbReference type="NCBI Taxonomy" id="571254"/>
    <lineage>
        <taxon>Bacteria</taxon>
        <taxon>Pseudomonadati</taxon>
        <taxon>Pseudomonadota</taxon>
        <taxon>Alphaproteobacteria</taxon>
        <taxon>Hyphomicrobiales</taxon>
        <taxon>Brucellaceae</taxon>
        <taxon>Brucella/Ochrobactrum group</taxon>
        <taxon>Brucella</taxon>
    </lineage>
</organism>
<proteinExistence type="predicted"/>
<sequence length="83" mass="8244">MVVAGGHAAAVLETVDEALDAGTQGVEASVDAVLHLAAPLGRDLRLGPPVARILPQAVTVVAPVTEQHAGIAVALGHEVVIGD</sequence>
<accession>A0A256FR36</accession>